<dbReference type="Gene3D" id="1.10.645.10">
    <property type="entry name" value="Cytochrome-c3 Hydrogenase, chain B"/>
    <property type="match status" value="1"/>
</dbReference>
<feature type="binding site" evidence="2">
    <location>
        <position position="421"/>
    </location>
    <ligand>
        <name>Fe cation</name>
        <dbReference type="ChEBI" id="CHEBI:24875"/>
    </ligand>
</feature>
<reference evidence="3" key="1">
    <citation type="journal article" date="2020" name="mSystems">
        <title>Genome- and Community-Level Interaction Insights into Carbon Utilization and Element Cycling Functions of Hydrothermarchaeota in Hydrothermal Sediment.</title>
        <authorList>
            <person name="Zhou Z."/>
            <person name="Liu Y."/>
            <person name="Xu W."/>
            <person name="Pan J."/>
            <person name="Luo Z.H."/>
            <person name="Li M."/>
        </authorList>
    </citation>
    <scope>NUCLEOTIDE SEQUENCE [LARGE SCALE GENOMIC DNA]</scope>
    <source>
        <strain evidence="3">SpSt-339</strain>
    </source>
</reference>
<dbReference type="PANTHER" id="PTHR43600:SF4">
    <property type="entry name" value="CYTOSOLIC NIFE-HYDROGENASE, ALPHA SUBUNIT"/>
    <property type="match status" value="1"/>
</dbReference>
<feature type="binding site" evidence="2">
    <location>
        <position position="45"/>
    </location>
    <ligand>
        <name>Mg(2+)</name>
        <dbReference type="ChEBI" id="CHEBI:18420"/>
    </ligand>
</feature>
<evidence type="ECO:0000256" key="1">
    <source>
        <dbReference type="ARBA" id="ARBA00023002"/>
    </source>
</evidence>
<keyword evidence="1" id="KW-0560">Oxidoreductase</keyword>
<feature type="binding site" evidence="2">
    <location>
        <position position="67"/>
    </location>
    <ligand>
        <name>Fe cation</name>
        <dbReference type="ChEBI" id="CHEBI:24875"/>
    </ligand>
</feature>
<dbReference type="AlphaFoldDB" id="A0A7C2K1W1"/>
<feature type="binding site" evidence="2">
    <location>
        <position position="372"/>
    </location>
    <ligand>
        <name>Mg(2+)</name>
        <dbReference type="ChEBI" id="CHEBI:18420"/>
    </ligand>
</feature>
<keyword evidence="2" id="KW-0533">Nickel</keyword>
<name>A0A7C2K1W1_9PLAN</name>
<organism evidence="3">
    <name type="scientific">Schlesneria paludicola</name>
    <dbReference type="NCBI Taxonomy" id="360056"/>
    <lineage>
        <taxon>Bacteria</taxon>
        <taxon>Pseudomonadati</taxon>
        <taxon>Planctomycetota</taxon>
        <taxon>Planctomycetia</taxon>
        <taxon>Planctomycetales</taxon>
        <taxon>Planctomycetaceae</taxon>
        <taxon>Schlesneria</taxon>
    </lineage>
</organism>
<feature type="binding site" evidence="2">
    <location>
        <position position="67"/>
    </location>
    <ligand>
        <name>Ni(2+)</name>
        <dbReference type="ChEBI" id="CHEBI:49786"/>
    </ligand>
</feature>
<dbReference type="EMBL" id="DSOK01000324">
    <property type="protein sequence ID" value="HEN16101.1"/>
    <property type="molecule type" value="Genomic_DNA"/>
</dbReference>
<protein>
    <submittedName>
        <fullName evidence="3">Ni/Fe hydrogenase subunit alpha</fullName>
    </submittedName>
</protein>
<sequence length="433" mass="48849">MSQPDVITVPILTRVEGEGALTIRLRDGQLDDVQLRIYEPPRLFEALLKGRPLEDAPDITARICGICPVAYQMSSVHALERALGVVITPQIRRMRRLLYCGEWIESHALHIHLLHAPDFFDVASGIALAQRFPDEVRRGLQLKKHGNRLLEVIGGRAIHPVNATVGGFHRWPRRDELMSLIPDFEWGLNAAIETARWTETFTFPELEQDYEFVSLSHPDEYPFNEGTVASSAFPSIPVDDFLQHFAEVQVPHSTALHAVRLPQQSTYLLGPLARINLNRDRLLPMARQTADDIGFVVPCRNPFRSLLARCVELVQAYEEALSILRDVDLSGPSRIAYDPHAGTGCAATEAPRGLLFHEYEVDAQGRLARARIIPPTSQNQAQIEADLRRYLQAQLTTARPRDELAVRCERLVRSYDPCISCATHFLKVKWEEA</sequence>
<dbReference type="InterPro" id="IPR001501">
    <property type="entry name" value="Ni-dep_hyd_lsu"/>
</dbReference>
<keyword evidence="2" id="KW-0479">Metal-binding</keyword>
<dbReference type="InterPro" id="IPR029014">
    <property type="entry name" value="NiFe-Hase_large"/>
</dbReference>
<dbReference type="SUPFAM" id="SSF56762">
    <property type="entry name" value="HydB/Nqo4-like"/>
    <property type="match status" value="1"/>
</dbReference>
<keyword evidence="2" id="KW-0460">Magnesium</keyword>
<evidence type="ECO:0000313" key="3">
    <source>
        <dbReference type="EMBL" id="HEN16101.1"/>
    </source>
</evidence>
<keyword evidence="2" id="KW-0408">Iron</keyword>
<feature type="binding site" evidence="2">
    <location>
        <position position="418"/>
    </location>
    <ligand>
        <name>Ni(2+)</name>
        <dbReference type="ChEBI" id="CHEBI:49786"/>
    </ligand>
</feature>
<dbReference type="PANTHER" id="PTHR43600">
    <property type="entry name" value="COENZYME F420 HYDROGENASE, SUBUNIT ALPHA"/>
    <property type="match status" value="1"/>
</dbReference>
<comment type="cofactor">
    <cofactor evidence="2">
        <name>Ni(2+)</name>
        <dbReference type="ChEBI" id="CHEBI:49786"/>
    </cofactor>
</comment>
<comment type="caution">
    <text evidence="3">The sequence shown here is derived from an EMBL/GenBank/DDBJ whole genome shotgun (WGS) entry which is preliminary data.</text>
</comment>
<dbReference type="Pfam" id="PF00374">
    <property type="entry name" value="NiFeSe_Hases"/>
    <property type="match status" value="2"/>
</dbReference>
<feature type="binding site" evidence="2">
    <location>
        <position position="424"/>
    </location>
    <ligand>
        <name>Mg(2+)</name>
        <dbReference type="ChEBI" id="CHEBI:18420"/>
    </ligand>
</feature>
<comment type="cofactor">
    <cofactor evidence="2">
        <name>Fe cation</name>
        <dbReference type="ChEBI" id="CHEBI:24875"/>
    </cofactor>
</comment>
<dbReference type="InterPro" id="IPR018194">
    <property type="entry name" value="Ni-dep_hyd_lsu_Ni_BS"/>
</dbReference>
<accession>A0A7C2K1W1</accession>
<proteinExistence type="predicted"/>
<gene>
    <name evidence="3" type="ORF">ENQ76_11620</name>
</gene>
<feature type="binding site" evidence="2">
    <location>
        <position position="64"/>
    </location>
    <ligand>
        <name>Ni(2+)</name>
        <dbReference type="ChEBI" id="CHEBI:49786"/>
    </ligand>
</feature>
<dbReference type="PROSITE" id="PS00508">
    <property type="entry name" value="NI_HGENASE_L_2"/>
    <property type="match status" value="1"/>
</dbReference>
<dbReference type="GO" id="GO:0016151">
    <property type="term" value="F:nickel cation binding"/>
    <property type="evidence" value="ECO:0007669"/>
    <property type="project" value="InterPro"/>
</dbReference>
<dbReference type="GO" id="GO:0008901">
    <property type="term" value="F:ferredoxin hydrogenase activity"/>
    <property type="evidence" value="ECO:0007669"/>
    <property type="project" value="InterPro"/>
</dbReference>
<evidence type="ECO:0000256" key="2">
    <source>
        <dbReference type="PIRSR" id="PIRSR601501-1"/>
    </source>
</evidence>